<evidence type="ECO:0000313" key="3">
    <source>
        <dbReference type="Proteomes" id="UP000557717"/>
    </source>
</evidence>
<comment type="caution">
    <text evidence="2">The sequence shown here is derived from an EMBL/GenBank/DDBJ whole genome shotgun (WGS) entry which is preliminary data.</text>
</comment>
<dbReference type="Pfam" id="PF00903">
    <property type="entry name" value="Glyoxalase"/>
    <property type="match status" value="1"/>
</dbReference>
<dbReference type="GO" id="GO:0051213">
    <property type="term" value="F:dioxygenase activity"/>
    <property type="evidence" value="ECO:0007669"/>
    <property type="project" value="UniProtKB-KW"/>
</dbReference>
<organism evidence="2 3">
    <name type="scientific">Haloferula luteola</name>
    <dbReference type="NCBI Taxonomy" id="595692"/>
    <lineage>
        <taxon>Bacteria</taxon>
        <taxon>Pseudomonadati</taxon>
        <taxon>Verrucomicrobiota</taxon>
        <taxon>Verrucomicrobiia</taxon>
        <taxon>Verrucomicrobiales</taxon>
        <taxon>Verrucomicrobiaceae</taxon>
        <taxon>Haloferula</taxon>
    </lineage>
</organism>
<dbReference type="EMBL" id="JACHFD010000007">
    <property type="protein sequence ID" value="MBB5351625.1"/>
    <property type="molecule type" value="Genomic_DNA"/>
</dbReference>
<proteinExistence type="predicted"/>
<dbReference type="CDD" id="cd06587">
    <property type="entry name" value="VOC"/>
    <property type="match status" value="1"/>
</dbReference>
<dbReference type="AlphaFoldDB" id="A0A840V0V7"/>
<dbReference type="Gene3D" id="3.10.180.10">
    <property type="entry name" value="2,3-Dihydroxybiphenyl 1,2-Dioxygenase, domain 1"/>
    <property type="match status" value="1"/>
</dbReference>
<accession>A0A840V0V7</accession>
<dbReference type="GO" id="GO:0016829">
    <property type="term" value="F:lyase activity"/>
    <property type="evidence" value="ECO:0007669"/>
    <property type="project" value="UniProtKB-KW"/>
</dbReference>
<dbReference type="InterPro" id="IPR004360">
    <property type="entry name" value="Glyas_Fos-R_dOase_dom"/>
</dbReference>
<dbReference type="InterPro" id="IPR029068">
    <property type="entry name" value="Glyas_Bleomycin-R_OHBP_Dase"/>
</dbReference>
<sequence>MDRAVRFYTESLGFPLKVRIANEWAEIDAGDGLIIGLHIANPPGTVPAGTRGAINIELKAVRPLEEVKEVLGSRGVTFDGEIINYENVRLLTVLDPDGNAIILAQVLHSET</sequence>
<keyword evidence="2" id="KW-0223">Dioxygenase</keyword>
<reference evidence="2 3" key="1">
    <citation type="submission" date="2020-08" db="EMBL/GenBank/DDBJ databases">
        <title>Genomic Encyclopedia of Type Strains, Phase IV (KMG-IV): sequencing the most valuable type-strain genomes for metagenomic binning, comparative biology and taxonomic classification.</title>
        <authorList>
            <person name="Goeker M."/>
        </authorList>
    </citation>
    <scope>NUCLEOTIDE SEQUENCE [LARGE SCALE GENOMIC DNA]</scope>
    <source>
        <strain evidence="2 3">YC6886</strain>
    </source>
</reference>
<evidence type="ECO:0000259" key="1">
    <source>
        <dbReference type="Pfam" id="PF00903"/>
    </source>
</evidence>
<keyword evidence="2" id="KW-0456">Lyase</keyword>
<dbReference type="Proteomes" id="UP000557717">
    <property type="component" value="Unassembled WGS sequence"/>
</dbReference>
<protein>
    <submittedName>
        <fullName evidence="2">Catechol 2,3-dioxygenase-like lactoylglutathione lyase family enzyme</fullName>
    </submittedName>
</protein>
<keyword evidence="3" id="KW-1185">Reference proteome</keyword>
<gene>
    <name evidence="2" type="ORF">HNR46_001862</name>
</gene>
<name>A0A840V0V7_9BACT</name>
<feature type="domain" description="Glyoxalase/fosfomycin resistance/dioxygenase" evidence="1">
    <location>
        <begin position="1"/>
        <end position="101"/>
    </location>
</feature>
<dbReference type="SUPFAM" id="SSF54593">
    <property type="entry name" value="Glyoxalase/Bleomycin resistance protein/Dihydroxybiphenyl dioxygenase"/>
    <property type="match status" value="1"/>
</dbReference>
<keyword evidence="2" id="KW-0560">Oxidoreductase</keyword>
<evidence type="ECO:0000313" key="2">
    <source>
        <dbReference type="EMBL" id="MBB5351625.1"/>
    </source>
</evidence>